<proteinExistence type="predicted"/>
<keyword evidence="8" id="KW-0223">Dioxygenase</keyword>
<dbReference type="GO" id="GO:0051213">
    <property type="term" value="F:dioxygenase activity"/>
    <property type="evidence" value="ECO:0007669"/>
    <property type="project" value="UniProtKB-KW"/>
</dbReference>
<evidence type="ECO:0000256" key="5">
    <source>
        <dbReference type="SAM" id="MobiDB-lite"/>
    </source>
</evidence>
<feature type="compositionally biased region" description="Basic and acidic residues" evidence="5">
    <location>
        <begin position="302"/>
        <end position="314"/>
    </location>
</feature>
<keyword evidence="2" id="KW-0479">Metal-binding</keyword>
<protein>
    <submittedName>
        <fullName evidence="8">Ferredoxin subunit of nitrite reductase or a ring-hydroxylating dioxygenase</fullName>
    </submittedName>
</protein>
<evidence type="ECO:0000313" key="8">
    <source>
        <dbReference type="EMBL" id="SFD09539.1"/>
    </source>
</evidence>
<evidence type="ECO:0000256" key="6">
    <source>
        <dbReference type="SAM" id="Phobius"/>
    </source>
</evidence>
<organism evidence="8 9">
    <name type="scientific">Streptomyces aidingensis</name>
    <dbReference type="NCBI Taxonomy" id="910347"/>
    <lineage>
        <taxon>Bacteria</taxon>
        <taxon>Bacillati</taxon>
        <taxon>Actinomycetota</taxon>
        <taxon>Actinomycetes</taxon>
        <taxon>Kitasatosporales</taxon>
        <taxon>Streptomycetaceae</taxon>
        <taxon>Streptomyces</taxon>
    </lineage>
</organism>
<dbReference type="Gene3D" id="2.102.10.10">
    <property type="entry name" value="Rieske [2Fe-2S] iron-sulphur domain"/>
    <property type="match status" value="1"/>
</dbReference>
<gene>
    <name evidence="8" type="ORF">SAMN05421773_109206</name>
</gene>
<dbReference type="Pfam" id="PF09990">
    <property type="entry name" value="DUF2231"/>
    <property type="match status" value="1"/>
</dbReference>
<dbReference type="STRING" id="910347.SAMN05421773_109206"/>
<evidence type="ECO:0000256" key="3">
    <source>
        <dbReference type="ARBA" id="ARBA00023004"/>
    </source>
</evidence>
<dbReference type="GO" id="GO:0046872">
    <property type="term" value="F:metal ion binding"/>
    <property type="evidence" value="ECO:0007669"/>
    <property type="project" value="UniProtKB-KW"/>
</dbReference>
<dbReference type="RefSeq" id="WP_093839815.1">
    <property type="nucleotide sequence ID" value="NZ_FOLM01000009.1"/>
</dbReference>
<evidence type="ECO:0000259" key="7">
    <source>
        <dbReference type="PROSITE" id="PS51296"/>
    </source>
</evidence>
<dbReference type="EMBL" id="FOLM01000009">
    <property type="protein sequence ID" value="SFD09539.1"/>
    <property type="molecule type" value="Genomic_DNA"/>
</dbReference>
<dbReference type="GO" id="GO:0004497">
    <property type="term" value="F:monooxygenase activity"/>
    <property type="evidence" value="ECO:0007669"/>
    <property type="project" value="UniProtKB-ARBA"/>
</dbReference>
<dbReference type="CDD" id="cd03467">
    <property type="entry name" value="Rieske"/>
    <property type="match status" value="1"/>
</dbReference>
<reference evidence="8 9" key="1">
    <citation type="submission" date="2016-10" db="EMBL/GenBank/DDBJ databases">
        <authorList>
            <person name="de Groot N.N."/>
        </authorList>
    </citation>
    <scope>NUCLEOTIDE SEQUENCE [LARGE SCALE GENOMIC DNA]</scope>
    <source>
        <strain evidence="8 9">CGMCC 4.5739</strain>
    </source>
</reference>
<dbReference type="SUPFAM" id="SSF50022">
    <property type="entry name" value="ISP domain"/>
    <property type="match status" value="1"/>
</dbReference>
<dbReference type="InterPro" id="IPR017941">
    <property type="entry name" value="Rieske_2Fe-2S"/>
</dbReference>
<keyword evidence="4" id="KW-0411">Iron-sulfur</keyword>
<sequence>MALTESLRGAATGSLRSAAGVLRAVRPDPDRPGRVMAAVDGLEHARALDPVLDGLRRGIRALPLGGARDALHGRWLGHPLHPALVQLPLGAWTSAAVLDLLPGQRRAAGTLVALGLAGAAPSAVAGWVDWAELPPPHRRVGAVHAAANGTAIACYGLSLLARLRGRRLRGRLWGFAGLAAAGTGGALGGHLAYRQGAAVNHAEAVSRVAGGGWRELGAVADFPVGRAVRRRVGDVPVLVVRETGGRIRVLADRCSHMAGPLSEGELSGGCVRCPWHGSVFRLSDGRNVSGPATAPQPVFDTRVADGRLRARPAPDRSATAPDEPA</sequence>
<dbReference type="Pfam" id="PF00355">
    <property type="entry name" value="Rieske"/>
    <property type="match status" value="1"/>
</dbReference>
<dbReference type="InterPro" id="IPR019251">
    <property type="entry name" value="DUF2231_TM"/>
</dbReference>
<evidence type="ECO:0000313" key="9">
    <source>
        <dbReference type="Proteomes" id="UP000199207"/>
    </source>
</evidence>
<dbReference type="InterPro" id="IPR036922">
    <property type="entry name" value="Rieske_2Fe-2S_sf"/>
</dbReference>
<dbReference type="GO" id="GO:0016705">
    <property type="term" value="F:oxidoreductase activity, acting on paired donors, with incorporation or reduction of molecular oxygen"/>
    <property type="evidence" value="ECO:0007669"/>
    <property type="project" value="UniProtKB-ARBA"/>
</dbReference>
<dbReference type="PROSITE" id="PS51296">
    <property type="entry name" value="RIESKE"/>
    <property type="match status" value="1"/>
</dbReference>
<keyword evidence="8" id="KW-0560">Oxidoreductase</keyword>
<keyword evidence="3" id="KW-0408">Iron</keyword>
<feature type="region of interest" description="Disordered" evidence="5">
    <location>
        <begin position="287"/>
        <end position="325"/>
    </location>
</feature>
<dbReference type="OrthoDB" id="9795104at2"/>
<name>A0A1I1PIC0_9ACTN</name>
<feature type="transmembrane region" description="Helical" evidence="6">
    <location>
        <begin position="108"/>
        <end position="128"/>
    </location>
</feature>
<feature type="domain" description="Rieske" evidence="7">
    <location>
        <begin position="214"/>
        <end position="310"/>
    </location>
</feature>
<keyword evidence="1" id="KW-0001">2Fe-2S</keyword>
<keyword evidence="9" id="KW-1185">Reference proteome</keyword>
<feature type="transmembrane region" description="Helical" evidence="6">
    <location>
        <begin position="140"/>
        <end position="160"/>
    </location>
</feature>
<dbReference type="PANTHER" id="PTHR21496:SF23">
    <property type="entry name" value="3-PHENYLPROPIONATE_CINNAMIC ACID DIOXYGENASE FERREDOXIN SUBUNIT"/>
    <property type="match status" value="1"/>
</dbReference>
<keyword evidence="6" id="KW-0472">Membrane</keyword>
<dbReference type="AlphaFoldDB" id="A0A1I1PIC0"/>
<dbReference type="Proteomes" id="UP000199207">
    <property type="component" value="Unassembled WGS sequence"/>
</dbReference>
<dbReference type="GO" id="GO:0051537">
    <property type="term" value="F:2 iron, 2 sulfur cluster binding"/>
    <property type="evidence" value="ECO:0007669"/>
    <property type="project" value="UniProtKB-KW"/>
</dbReference>
<feature type="transmembrane region" description="Helical" evidence="6">
    <location>
        <begin position="172"/>
        <end position="193"/>
    </location>
</feature>
<evidence type="ECO:0000256" key="4">
    <source>
        <dbReference type="ARBA" id="ARBA00023014"/>
    </source>
</evidence>
<evidence type="ECO:0000256" key="1">
    <source>
        <dbReference type="ARBA" id="ARBA00022714"/>
    </source>
</evidence>
<accession>A0A1I1PIC0</accession>
<keyword evidence="6" id="KW-1133">Transmembrane helix</keyword>
<evidence type="ECO:0000256" key="2">
    <source>
        <dbReference type="ARBA" id="ARBA00022723"/>
    </source>
</evidence>
<keyword evidence="6" id="KW-0812">Transmembrane</keyword>
<dbReference type="PANTHER" id="PTHR21496">
    <property type="entry name" value="FERREDOXIN-RELATED"/>
    <property type="match status" value="1"/>
</dbReference>